<dbReference type="InterPro" id="IPR016181">
    <property type="entry name" value="Acyl_CoA_acyltransferase"/>
</dbReference>
<sequence length="281" mass="30612">MGVLMAPVRQLGEGERGAVERLLDQDPYAAAQVAERVAAHGLSWWRAEGRIFGYGARRRIESICWSGGHLTPVCASRPAVEAFAERLGAEERICSSIVGRADAVLGLWELLSPRWGPARDIREDQPLLVADAPPEVPPDPRVRLVGMTEVDLLFPASVAMYTEEVGASPLAGDGGRSYRRRVTDLVRARRAYALIVDGEVLFKAELAIVTRHTAQIQGVWVAPAWRGRGLAAGAMAAVMADALGRVAPTLSLYVNHYNVAARRLYRRCGFREVGAFATVLF</sequence>
<dbReference type="InterPro" id="IPR016794">
    <property type="entry name" value="UCP21603_acetyltransf"/>
</dbReference>
<dbReference type="Pfam" id="PF13312">
    <property type="entry name" value="DUF4081"/>
    <property type="match status" value="1"/>
</dbReference>
<dbReference type="Proteomes" id="UP000242415">
    <property type="component" value="Unassembled WGS sequence"/>
</dbReference>
<dbReference type="GO" id="GO:0016747">
    <property type="term" value="F:acyltransferase activity, transferring groups other than amino-acyl groups"/>
    <property type="evidence" value="ECO:0007669"/>
    <property type="project" value="InterPro"/>
</dbReference>
<evidence type="ECO:0000259" key="3">
    <source>
        <dbReference type="PROSITE" id="PS51186"/>
    </source>
</evidence>
<keyword evidence="5" id="KW-1185">Reference proteome</keyword>
<organism evidence="4 5">
    <name type="scientific">Micromonospora pattaloongensis</name>
    <dbReference type="NCBI Taxonomy" id="405436"/>
    <lineage>
        <taxon>Bacteria</taxon>
        <taxon>Bacillati</taxon>
        <taxon>Actinomycetota</taxon>
        <taxon>Actinomycetes</taxon>
        <taxon>Micromonosporales</taxon>
        <taxon>Micromonosporaceae</taxon>
        <taxon>Micromonospora</taxon>
    </lineage>
</organism>
<dbReference type="InterPro" id="IPR000182">
    <property type="entry name" value="GNAT_dom"/>
</dbReference>
<evidence type="ECO:0000256" key="2">
    <source>
        <dbReference type="ARBA" id="ARBA00023315"/>
    </source>
</evidence>
<dbReference type="Pfam" id="PF00583">
    <property type="entry name" value="Acetyltransf_1"/>
    <property type="match status" value="1"/>
</dbReference>
<dbReference type="PANTHER" id="PTHR43420">
    <property type="entry name" value="ACETYLTRANSFERASE"/>
    <property type="match status" value="1"/>
</dbReference>
<reference evidence="5" key="1">
    <citation type="submission" date="2016-10" db="EMBL/GenBank/DDBJ databases">
        <authorList>
            <person name="Varghese N."/>
            <person name="Submissions S."/>
        </authorList>
    </citation>
    <scope>NUCLEOTIDE SEQUENCE [LARGE SCALE GENOMIC DNA]</scope>
    <source>
        <strain evidence="5">DSM 45245</strain>
    </source>
</reference>
<accession>A0A1H3KMN3</accession>
<evidence type="ECO:0000313" key="5">
    <source>
        <dbReference type="Proteomes" id="UP000242415"/>
    </source>
</evidence>
<keyword evidence="2" id="KW-0012">Acyltransferase</keyword>
<dbReference type="SUPFAM" id="SSF55729">
    <property type="entry name" value="Acyl-CoA N-acyltransferases (Nat)"/>
    <property type="match status" value="1"/>
</dbReference>
<dbReference type="InterPro" id="IPR050680">
    <property type="entry name" value="YpeA/RimI_acetyltransf"/>
</dbReference>
<keyword evidence="1" id="KW-0808">Transferase</keyword>
<name>A0A1H3KMN3_9ACTN</name>
<proteinExistence type="predicted"/>
<dbReference type="STRING" id="405436.SAMN05444365_102561"/>
<dbReference type="EMBL" id="FNPH01000002">
    <property type="protein sequence ID" value="SDY53443.1"/>
    <property type="molecule type" value="Genomic_DNA"/>
</dbReference>
<protein>
    <recommendedName>
        <fullName evidence="3">N-acetyltransferase domain-containing protein</fullName>
    </recommendedName>
</protein>
<dbReference type="InterPro" id="IPR025289">
    <property type="entry name" value="DUF4081"/>
</dbReference>
<dbReference type="PIRSF" id="PIRSF021603">
    <property type="entry name" value="UCP21603_acetyltransf"/>
    <property type="match status" value="1"/>
</dbReference>
<gene>
    <name evidence="4" type="ORF">SAMN05444365_102561</name>
</gene>
<dbReference type="PROSITE" id="PS51186">
    <property type="entry name" value="GNAT"/>
    <property type="match status" value="1"/>
</dbReference>
<feature type="domain" description="N-acetyltransferase" evidence="3">
    <location>
        <begin position="142"/>
        <end position="281"/>
    </location>
</feature>
<dbReference type="AlphaFoldDB" id="A0A1H3KMN3"/>
<dbReference type="Gene3D" id="3.40.630.30">
    <property type="match status" value="1"/>
</dbReference>
<evidence type="ECO:0000313" key="4">
    <source>
        <dbReference type="EMBL" id="SDY53443.1"/>
    </source>
</evidence>
<evidence type="ECO:0000256" key="1">
    <source>
        <dbReference type="ARBA" id="ARBA00022679"/>
    </source>
</evidence>